<dbReference type="InterPro" id="IPR029016">
    <property type="entry name" value="GAF-like_dom_sf"/>
</dbReference>
<feature type="domain" description="GAF" evidence="1">
    <location>
        <begin position="76"/>
        <end position="192"/>
    </location>
</feature>
<evidence type="ECO:0000259" key="2">
    <source>
        <dbReference type="Pfam" id="PF02954"/>
    </source>
</evidence>
<dbReference type="KEGG" id="elq:Ga0102493_111640"/>
<dbReference type="SUPFAM" id="SSF55781">
    <property type="entry name" value="GAF domain-like"/>
    <property type="match status" value="1"/>
</dbReference>
<dbReference type="InterPro" id="IPR003018">
    <property type="entry name" value="GAF"/>
</dbReference>
<dbReference type="Proteomes" id="UP000027866">
    <property type="component" value="Unassembled WGS sequence"/>
</dbReference>
<dbReference type="Pfam" id="PF02954">
    <property type="entry name" value="HTH_8"/>
    <property type="match status" value="1"/>
</dbReference>
<dbReference type="AlphaFoldDB" id="A0A074MDP0"/>
<dbReference type="Gene3D" id="3.30.450.40">
    <property type="match status" value="1"/>
</dbReference>
<organism evidence="3 4">
    <name type="scientific">Erythrobacter litoralis</name>
    <dbReference type="NCBI Taxonomy" id="39960"/>
    <lineage>
        <taxon>Bacteria</taxon>
        <taxon>Pseudomonadati</taxon>
        <taxon>Pseudomonadota</taxon>
        <taxon>Alphaproteobacteria</taxon>
        <taxon>Sphingomonadales</taxon>
        <taxon>Erythrobacteraceae</taxon>
        <taxon>Erythrobacter/Porphyrobacter group</taxon>
        <taxon>Erythrobacter</taxon>
    </lineage>
</organism>
<dbReference type="InterPro" id="IPR009057">
    <property type="entry name" value="Homeodomain-like_sf"/>
</dbReference>
<feature type="domain" description="DNA binding HTH" evidence="2">
    <location>
        <begin position="273"/>
        <end position="311"/>
    </location>
</feature>
<evidence type="ECO:0008006" key="5">
    <source>
        <dbReference type="Google" id="ProtNLM"/>
    </source>
</evidence>
<dbReference type="SUPFAM" id="SSF46689">
    <property type="entry name" value="Homeodomain-like"/>
    <property type="match status" value="1"/>
</dbReference>
<keyword evidence="4" id="KW-1185">Reference proteome</keyword>
<comment type="caution">
    <text evidence="3">The sequence shown here is derived from an EMBL/GenBank/DDBJ whole genome shotgun (WGS) entry which is preliminary data.</text>
</comment>
<proteinExistence type="predicted"/>
<sequence length="316" mass="33443">MEDEHAQLVREAISSNSAGRSTLAASWCRSALHHGLDPAKGPAADRLDASRLALARGAREELIRHAGPVLDRIAGTLVRGGRCILLTDAESVILEERMAEGDRDMFDRARLVPGECWSEAAEGTNGIGTCLADEKPVIIHRDQHFLSANVQVSCHGVPIYDAGGSLVGALDVSTNRYDHDRDTAALIMSVLAGAASELERLLFGAAYRDCRIVHLDAEGGAAANGGALVAVDRDDLVIGANRSARRRGLLAGVSAKDPVPIADILGAPEDNPLAAAERRVLRQALARSRGNVAAAARDLGIGRATFYRRMGRAGLE</sequence>
<protein>
    <recommendedName>
        <fullName evidence="5">Fis family transcriptional regulator</fullName>
    </recommendedName>
</protein>
<dbReference type="Pfam" id="PF01590">
    <property type="entry name" value="GAF"/>
    <property type="match status" value="1"/>
</dbReference>
<dbReference type="PRINTS" id="PR01590">
    <property type="entry name" value="HTHFIS"/>
</dbReference>
<dbReference type="OrthoDB" id="9805953at2"/>
<gene>
    <name evidence="3" type="ORF">EH32_02980</name>
</gene>
<dbReference type="GO" id="GO:0043565">
    <property type="term" value="F:sequence-specific DNA binding"/>
    <property type="evidence" value="ECO:0007669"/>
    <property type="project" value="InterPro"/>
</dbReference>
<evidence type="ECO:0000313" key="3">
    <source>
        <dbReference type="EMBL" id="KEO89968.1"/>
    </source>
</evidence>
<dbReference type="InterPro" id="IPR002197">
    <property type="entry name" value="HTH_Fis"/>
</dbReference>
<name>A0A074MDP0_9SPHN</name>
<evidence type="ECO:0000313" key="4">
    <source>
        <dbReference type="Proteomes" id="UP000027866"/>
    </source>
</evidence>
<accession>A0A074MDP0</accession>
<dbReference type="PATRIC" id="fig|39960.10.peg.722"/>
<dbReference type="EMBL" id="JMIX01000013">
    <property type="protein sequence ID" value="KEO89968.1"/>
    <property type="molecule type" value="Genomic_DNA"/>
</dbReference>
<dbReference type="RefSeq" id="WP_034906243.1">
    <property type="nucleotide sequence ID" value="NZ_CP017057.1"/>
</dbReference>
<evidence type="ECO:0000259" key="1">
    <source>
        <dbReference type="Pfam" id="PF01590"/>
    </source>
</evidence>
<dbReference type="Gene3D" id="1.10.10.60">
    <property type="entry name" value="Homeodomain-like"/>
    <property type="match status" value="1"/>
</dbReference>
<reference evidence="3 4" key="1">
    <citation type="submission" date="2014-04" db="EMBL/GenBank/DDBJ databases">
        <title>A comprehensive comparison of genomes of Erythrobacter spp. Strains.</title>
        <authorList>
            <person name="Zheng Q."/>
        </authorList>
    </citation>
    <scope>NUCLEOTIDE SEQUENCE [LARGE SCALE GENOMIC DNA]</scope>
    <source>
        <strain evidence="3 4">DSM 8509</strain>
    </source>
</reference>